<dbReference type="AlphaFoldDB" id="A0A1F8B6F1"/>
<dbReference type="EMBL" id="MGHD01000022">
    <property type="protein sequence ID" value="OGM59279.1"/>
    <property type="molecule type" value="Genomic_DNA"/>
</dbReference>
<protein>
    <submittedName>
        <fullName evidence="1">Uncharacterized protein</fullName>
    </submittedName>
</protein>
<dbReference type="STRING" id="1802517.A2892_05450"/>
<name>A0A1F8B6F1_9BACT</name>
<reference evidence="1 2" key="1">
    <citation type="journal article" date="2016" name="Nat. Commun.">
        <title>Thousands of microbial genomes shed light on interconnected biogeochemical processes in an aquifer system.</title>
        <authorList>
            <person name="Anantharaman K."/>
            <person name="Brown C.T."/>
            <person name="Hug L.A."/>
            <person name="Sharon I."/>
            <person name="Castelle C.J."/>
            <person name="Probst A.J."/>
            <person name="Thomas B.C."/>
            <person name="Singh A."/>
            <person name="Wilkins M.J."/>
            <person name="Karaoz U."/>
            <person name="Brodie E.L."/>
            <person name="Williams K.H."/>
            <person name="Hubbard S.S."/>
            <person name="Banfield J.F."/>
        </authorList>
    </citation>
    <scope>NUCLEOTIDE SEQUENCE [LARGE SCALE GENOMIC DNA]</scope>
</reference>
<comment type="caution">
    <text evidence="1">The sequence shown here is derived from an EMBL/GenBank/DDBJ whole genome shotgun (WGS) entry which is preliminary data.</text>
</comment>
<organism evidence="1 2">
    <name type="scientific">Candidatus Woesebacteria bacterium RIFCSPLOWO2_01_FULL_39_10b</name>
    <dbReference type="NCBI Taxonomy" id="1802517"/>
    <lineage>
        <taxon>Bacteria</taxon>
        <taxon>Candidatus Woeseibacteriota</taxon>
    </lineage>
</organism>
<dbReference type="Proteomes" id="UP000176404">
    <property type="component" value="Unassembled WGS sequence"/>
</dbReference>
<evidence type="ECO:0000313" key="2">
    <source>
        <dbReference type="Proteomes" id="UP000176404"/>
    </source>
</evidence>
<evidence type="ECO:0000313" key="1">
    <source>
        <dbReference type="EMBL" id="OGM59279.1"/>
    </source>
</evidence>
<gene>
    <name evidence="1" type="ORF">A2892_05450</name>
</gene>
<proteinExistence type="predicted"/>
<sequence>MENPKEHESDYDTSIEPYIGTLIPFSKSFGLSVKVWSVCWEEEKKDVKIQQRLFRFLAEKGIFPFTLWGPHLVLVLQK</sequence>
<accession>A0A1F8B6F1</accession>